<dbReference type="HOGENOM" id="CLU_1629733_0_0_1"/>
<protein>
    <submittedName>
        <fullName evidence="2">Uncharacterized protein</fullName>
    </submittedName>
</protein>
<proteinExistence type="predicted"/>
<dbReference type="EnsemblPlants" id="OPUNC05G19870.3">
    <property type="protein sequence ID" value="OPUNC05G19870.3"/>
    <property type="gene ID" value="OPUNC05G19870"/>
</dbReference>
<dbReference type="Gramene" id="OPUNC05G19870.3">
    <property type="protein sequence ID" value="OPUNC05G19870.3"/>
    <property type="gene ID" value="OPUNC05G19870"/>
</dbReference>
<dbReference type="Proteomes" id="UP000026962">
    <property type="component" value="Chromosome 5"/>
</dbReference>
<keyword evidence="3" id="KW-1185">Reference proteome</keyword>
<sequence length="163" mass="17297">MEGRREQPTGGPRRDRLLGEGEPPQRRGRLRPRDLPGRLGGGRLGGPCHVAVEGAGAAGDHGGGPEERGALPDHALVAAHDHSCQVGFFCSFDTISGRIGVFGCCVVLAAKWLVGHTVRVMYHTGTLYQLILTPLPPGVCFVLPGVLHQMELVGVISHVLMCL</sequence>
<feature type="region of interest" description="Disordered" evidence="1">
    <location>
        <begin position="1"/>
        <end position="43"/>
    </location>
</feature>
<evidence type="ECO:0000313" key="2">
    <source>
        <dbReference type="EnsemblPlants" id="OPUNC05G19870.3"/>
    </source>
</evidence>
<dbReference type="AlphaFoldDB" id="A0A0E0L4H4"/>
<accession>A0A0E0L4H4</accession>
<evidence type="ECO:0000256" key="1">
    <source>
        <dbReference type="SAM" id="MobiDB-lite"/>
    </source>
</evidence>
<reference evidence="2" key="2">
    <citation type="submission" date="2018-05" db="EMBL/GenBank/DDBJ databases">
        <title>OpunRS2 (Oryza punctata Reference Sequence Version 2).</title>
        <authorList>
            <person name="Zhang J."/>
            <person name="Kudrna D."/>
            <person name="Lee S."/>
            <person name="Talag J."/>
            <person name="Welchert J."/>
            <person name="Wing R.A."/>
        </authorList>
    </citation>
    <scope>NUCLEOTIDE SEQUENCE [LARGE SCALE GENOMIC DNA]</scope>
</reference>
<organism evidence="2">
    <name type="scientific">Oryza punctata</name>
    <name type="common">Red rice</name>
    <dbReference type="NCBI Taxonomy" id="4537"/>
    <lineage>
        <taxon>Eukaryota</taxon>
        <taxon>Viridiplantae</taxon>
        <taxon>Streptophyta</taxon>
        <taxon>Embryophyta</taxon>
        <taxon>Tracheophyta</taxon>
        <taxon>Spermatophyta</taxon>
        <taxon>Magnoliopsida</taxon>
        <taxon>Liliopsida</taxon>
        <taxon>Poales</taxon>
        <taxon>Poaceae</taxon>
        <taxon>BOP clade</taxon>
        <taxon>Oryzoideae</taxon>
        <taxon>Oryzeae</taxon>
        <taxon>Oryzinae</taxon>
        <taxon>Oryza</taxon>
    </lineage>
</organism>
<name>A0A0E0L4H4_ORYPU</name>
<evidence type="ECO:0000313" key="3">
    <source>
        <dbReference type="Proteomes" id="UP000026962"/>
    </source>
</evidence>
<feature type="compositionally biased region" description="Basic and acidic residues" evidence="1">
    <location>
        <begin position="1"/>
        <end position="36"/>
    </location>
</feature>
<reference evidence="2" key="1">
    <citation type="submission" date="2015-04" db="UniProtKB">
        <authorList>
            <consortium name="EnsemblPlants"/>
        </authorList>
    </citation>
    <scope>IDENTIFICATION</scope>
</reference>